<gene>
    <name evidence="2" type="ORF">PQ457_19070</name>
</gene>
<dbReference type="Proteomes" id="UP001218231">
    <property type="component" value="Plasmid unnamed1"/>
</dbReference>
<name>A0ABY7U1C5_9SPHN</name>
<feature type="transmembrane region" description="Helical" evidence="1">
    <location>
        <begin position="69"/>
        <end position="87"/>
    </location>
</feature>
<protein>
    <submittedName>
        <fullName evidence="2">Uncharacterized protein</fullName>
    </submittedName>
</protein>
<organism evidence="2 3">
    <name type="scientific">Novosphingobium humi</name>
    <dbReference type="NCBI Taxonomy" id="2282397"/>
    <lineage>
        <taxon>Bacteria</taxon>
        <taxon>Pseudomonadati</taxon>
        <taxon>Pseudomonadota</taxon>
        <taxon>Alphaproteobacteria</taxon>
        <taxon>Sphingomonadales</taxon>
        <taxon>Sphingomonadaceae</taxon>
        <taxon>Novosphingobium</taxon>
    </lineage>
</organism>
<feature type="transmembrane region" description="Helical" evidence="1">
    <location>
        <begin position="93"/>
        <end position="113"/>
    </location>
</feature>
<sequence length="136" mass="15116">MTRTTKTVTPALIDDLALIGRCCRHPGEGTQDYLVRLVGFLRDENDRLDRDLEVADGLIAKMLRDAEHIPLVGTIVQTCCGIAPLILPAIWFGGFFIACALWVGLVYMAPVFSQMALNFYLRMPWPAARPAEGRKP</sequence>
<keyword evidence="2" id="KW-0614">Plasmid</keyword>
<proteinExistence type="predicted"/>
<keyword evidence="3" id="KW-1185">Reference proteome</keyword>
<keyword evidence="1" id="KW-1133">Transmembrane helix</keyword>
<reference evidence="2 3" key="1">
    <citation type="submission" date="2023-02" db="EMBL/GenBank/DDBJ databases">
        <title>Genome sequence of Novosphingobium humi KACC 19094.</title>
        <authorList>
            <person name="Kim S."/>
            <person name="Heo J."/>
            <person name="Kwon S.-W."/>
        </authorList>
    </citation>
    <scope>NUCLEOTIDE SEQUENCE [LARGE SCALE GENOMIC DNA]</scope>
    <source>
        <strain evidence="2 3">KACC 19094</strain>
        <plasmid evidence="2 3">unnamed1</plasmid>
    </source>
</reference>
<keyword evidence="1" id="KW-0472">Membrane</keyword>
<evidence type="ECO:0000313" key="3">
    <source>
        <dbReference type="Proteomes" id="UP001218231"/>
    </source>
</evidence>
<dbReference type="RefSeq" id="WP_273619401.1">
    <property type="nucleotide sequence ID" value="NZ_CP117418.1"/>
</dbReference>
<keyword evidence="1" id="KW-0812">Transmembrane</keyword>
<geneLocation type="plasmid" evidence="2 3">
    <name>unnamed1</name>
</geneLocation>
<evidence type="ECO:0000256" key="1">
    <source>
        <dbReference type="SAM" id="Phobius"/>
    </source>
</evidence>
<dbReference type="EMBL" id="CP117418">
    <property type="protein sequence ID" value="WCT79116.1"/>
    <property type="molecule type" value="Genomic_DNA"/>
</dbReference>
<accession>A0ABY7U1C5</accession>
<evidence type="ECO:0000313" key="2">
    <source>
        <dbReference type="EMBL" id="WCT79116.1"/>
    </source>
</evidence>